<dbReference type="EMBL" id="JQCP01000002">
    <property type="protein sequence ID" value="KRO02361.1"/>
    <property type="molecule type" value="Genomic_DNA"/>
</dbReference>
<protein>
    <submittedName>
        <fullName evidence="1">Uncharacterized protein</fullName>
    </submittedName>
</protein>
<accession>A0ABR5Q0X5</accession>
<gene>
    <name evidence="1" type="ORF">IV60_GL000793</name>
</gene>
<keyword evidence="2" id="KW-1185">Reference proteome</keyword>
<evidence type="ECO:0000313" key="2">
    <source>
        <dbReference type="Proteomes" id="UP000051927"/>
    </source>
</evidence>
<proteinExistence type="predicted"/>
<organism evidence="1 2">
    <name type="scientific">Lancefieldella rimae</name>
    <dbReference type="NCBI Taxonomy" id="1383"/>
    <lineage>
        <taxon>Bacteria</taxon>
        <taxon>Bacillati</taxon>
        <taxon>Actinomycetota</taxon>
        <taxon>Coriobacteriia</taxon>
        <taxon>Coriobacteriales</taxon>
        <taxon>Atopobiaceae</taxon>
        <taxon>Lancefieldella</taxon>
    </lineage>
</organism>
<comment type="caution">
    <text evidence="1">The sequence shown here is derived from an EMBL/GenBank/DDBJ whole genome shotgun (WGS) entry which is preliminary data.</text>
</comment>
<name>A0ABR5Q0X5_9ACTN</name>
<sequence length="53" mass="5790">MLYLAPRNELLQDIRDIHCLECEVVGDAVQGEGDLVLLVSPLIGLAIEIVRAC</sequence>
<reference evidence="1 2" key="1">
    <citation type="journal article" date="2015" name="Genome Announc.">
        <title>Expanding the biotechnology potential of lactobacilli through comparative genomics of 213 strains and associated genera.</title>
        <authorList>
            <person name="Sun Z."/>
            <person name="Harris H.M."/>
            <person name="McCann A."/>
            <person name="Guo C."/>
            <person name="Argimon S."/>
            <person name="Zhang W."/>
            <person name="Yang X."/>
            <person name="Jeffery I.B."/>
            <person name="Cooney J.C."/>
            <person name="Kagawa T.F."/>
            <person name="Liu W."/>
            <person name="Song Y."/>
            <person name="Salvetti E."/>
            <person name="Wrobel A."/>
            <person name="Rasinkangas P."/>
            <person name="Parkhill J."/>
            <person name="Rea M.C."/>
            <person name="O'Sullivan O."/>
            <person name="Ritari J."/>
            <person name="Douillard F.P."/>
            <person name="Paul Ross R."/>
            <person name="Yang R."/>
            <person name="Briner A.E."/>
            <person name="Felis G.E."/>
            <person name="de Vos W.M."/>
            <person name="Barrangou R."/>
            <person name="Klaenhammer T.R."/>
            <person name="Caufield P.W."/>
            <person name="Cui Y."/>
            <person name="Zhang H."/>
            <person name="O'Toole P.W."/>
        </authorList>
    </citation>
    <scope>NUCLEOTIDE SEQUENCE [LARGE SCALE GENOMIC DNA]</scope>
    <source>
        <strain evidence="1 2">DSM 7090</strain>
    </source>
</reference>
<dbReference type="Proteomes" id="UP000051927">
    <property type="component" value="Unassembled WGS sequence"/>
</dbReference>
<evidence type="ECO:0000313" key="1">
    <source>
        <dbReference type="EMBL" id="KRO02361.1"/>
    </source>
</evidence>